<dbReference type="SMART" id="SM00228">
    <property type="entry name" value="PDZ"/>
    <property type="match status" value="2"/>
</dbReference>
<evidence type="ECO:0000256" key="3">
    <source>
        <dbReference type="SAM" id="SignalP"/>
    </source>
</evidence>
<proteinExistence type="predicted"/>
<evidence type="ECO:0000313" key="6">
    <source>
        <dbReference type="Proteomes" id="UP001596036"/>
    </source>
</evidence>
<reference evidence="6" key="1">
    <citation type="journal article" date="2019" name="Int. J. Syst. Evol. Microbiol.">
        <title>The Global Catalogue of Microorganisms (GCM) 10K type strain sequencing project: providing services to taxonomists for standard genome sequencing and annotation.</title>
        <authorList>
            <consortium name="The Broad Institute Genomics Platform"/>
            <consortium name="The Broad Institute Genome Sequencing Center for Infectious Disease"/>
            <person name="Wu L."/>
            <person name="Ma J."/>
        </authorList>
    </citation>
    <scope>NUCLEOTIDE SEQUENCE [LARGE SCALE GENOMIC DNA]</scope>
    <source>
        <strain evidence="6">KACC 11407</strain>
    </source>
</reference>
<evidence type="ECO:0000256" key="1">
    <source>
        <dbReference type="ARBA" id="ARBA00001947"/>
    </source>
</evidence>
<dbReference type="Gene3D" id="2.30.42.10">
    <property type="match status" value="2"/>
</dbReference>
<dbReference type="Pfam" id="PF13180">
    <property type="entry name" value="PDZ_2"/>
    <property type="match status" value="2"/>
</dbReference>
<comment type="cofactor">
    <cofactor evidence="1">
        <name>Zn(2+)</name>
        <dbReference type="ChEBI" id="CHEBI:29105"/>
    </cofactor>
</comment>
<feature type="signal peptide" evidence="3">
    <location>
        <begin position="1"/>
        <end position="27"/>
    </location>
</feature>
<name>A0ABW0SME2_9GAMM</name>
<evidence type="ECO:0000313" key="5">
    <source>
        <dbReference type="EMBL" id="MFC5570031.1"/>
    </source>
</evidence>
<dbReference type="EMBL" id="JBHSNM010000002">
    <property type="protein sequence ID" value="MFC5570031.1"/>
    <property type="molecule type" value="Genomic_DNA"/>
</dbReference>
<dbReference type="PANTHER" id="PTHR42837:SF2">
    <property type="entry name" value="MEMBRANE METALLOPROTEASE ARASP2, CHLOROPLASTIC-RELATED"/>
    <property type="match status" value="1"/>
</dbReference>
<dbReference type="SUPFAM" id="SSF50156">
    <property type="entry name" value="PDZ domain-like"/>
    <property type="match status" value="2"/>
</dbReference>
<feature type="compositionally biased region" description="Pro residues" evidence="2">
    <location>
        <begin position="330"/>
        <end position="345"/>
    </location>
</feature>
<dbReference type="PANTHER" id="PTHR42837">
    <property type="entry name" value="REGULATOR OF SIGMA-E PROTEASE RSEP"/>
    <property type="match status" value="1"/>
</dbReference>
<evidence type="ECO:0000259" key="4">
    <source>
        <dbReference type="PROSITE" id="PS50106"/>
    </source>
</evidence>
<evidence type="ECO:0000256" key="2">
    <source>
        <dbReference type="SAM" id="MobiDB-lite"/>
    </source>
</evidence>
<feature type="chain" id="PRO_5045496458" evidence="3">
    <location>
        <begin position="28"/>
        <end position="388"/>
    </location>
</feature>
<sequence>MKRPLPLAAGLASAVALALAVGAFAQAAPDSGKQKELAAAREELHRAAQRVAELSREVGGTPDMVIERRLLRRPVLGVILEGDDAAGVRIAAVTPESGAAKAGLRSGDRIVAIDGKTLAGSDGDARLADARARLRTLDEKTPVALAYVRDGRQASVKVTPSAGDQLLMLHSGNGESALTEVPAIRILPGGGTEVKSRVVHVAPGGIAPQIRREIVREDLCGDRTDCRLPLLAEAFRWNGLNLASVDKDLGRYFGTDSGVLILSIPGDMGDLRPGDVLKKVDGKPVATPREAMAAAHAHGPGAEVPIQYLRDRKLFDTRLTLPERAILRLPLPPAPPAPPAPPPTPHALAVPAPAPAPPTPALPPAPPAPAAPDAPAAPLPPPEPLSLL</sequence>
<dbReference type="PROSITE" id="PS50106">
    <property type="entry name" value="PDZ"/>
    <property type="match status" value="1"/>
</dbReference>
<gene>
    <name evidence="5" type="ORF">ACFPN1_08175</name>
</gene>
<protein>
    <submittedName>
        <fullName evidence="5">PDZ domain-containing protein</fullName>
    </submittedName>
</protein>
<feature type="compositionally biased region" description="Pro residues" evidence="2">
    <location>
        <begin position="352"/>
        <end position="388"/>
    </location>
</feature>
<dbReference type="InterPro" id="IPR036034">
    <property type="entry name" value="PDZ_sf"/>
</dbReference>
<organism evidence="5 6">
    <name type="scientific">Lysobacter yangpyeongensis</name>
    <dbReference type="NCBI Taxonomy" id="346182"/>
    <lineage>
        <taxon>Bacteria</taxon>
        <taxon>Pseudomonadati</taxon>
        <taxon>Pseudomonadota</taxon>
        <taxon>Gammaproteobacteria</taxon>
        <taxon>Lysobacterales</taxon>
        <taxon>Lysobacteraceae</taxon>
        <taxon>Lysobacter</taxon>
    </lineage>
</organism>
<comment type="caution">
    <text evidence="5">The sequence shown here is derived from an EMBL/GenBank/DDBJ whole genome shotgun (WGS) entry which is preliminary data.</text>
</comment>
<dbReference type="InterPro" id="IPR004387">
    <property type="entry name" value="Pept_M50_Zn"/>
</dbReference>
<accession>A0ABW0SME2</accession>
<dbReference type="RefSeq" id="WP_386754365.1">
    <property type="nucleotide sequence ID" value="NZ_JBHSNM010000002.1"/>
</dbReference>
<keyword evidence="6" id="KW-1185">Reference proteome</keyword>
<feature type="region of interest" description="Disordered" evidence="2">
    <location>
        <begin position="330"/>
        <end position="388"/>
    </location>
</feature>
<dbReference type="InterPro" id="IPR001478">
    <property type="entry name" value="PDZ"/>
</dbReference>
<keyword evidence="3" id="KW-0732">Signal</keyword>
<dbReference type="Proteomes" id="UP001596036">
    <property type="component" value="Unassembled WGS sequence"/>
</dbReference>
<feature type="domain" description="PDZ" evidence="4">
    <location>
        <begin position="51"/>
        <end position="149"/>
    </location>
</feature>